<dbReference type="Pfam" id="PF13174">
    <property type="entry name" value="TPR_6"/>
    <property type="match status" value="1"/>
</dbReference>
<protein>
    <submittedName>
        <fullName evidence="1">Uncharacterized protein</fullName>
    </submittedName>
</protein>
<dbReference type="HAMAP" id="MF_02066">
    <property type="entry name" value="CpoB"/>
    <property type="match status" value="1"/>
</dbReference>
<reference evidence="1" key="1">
    <citation type="submission" date="2018-06" db="EMBL/GenBank/DDBJ databases">
        <authorList>
            <person name="Zhirakovskaya E."/>
        </authorList>
    </citation>
    <scope>NUCLEOTIDE SEQUENCE</scope>
</reference>
<dbReference type="EMBL" id="UOGF01000081">
    <property type="protein sequence ID" value="VAX31977.1"/>
    <property type="molecule type" value="Genomic_DNA"/>
</dbReference>
<sequence>MRAVGVYGRSLCGILLLFLFIPACALQSSMVDIEDSSSRLRKHQLQLQRRIERLERNLKSPSQTVKNQRSLSADLIAHQDGTDQKVRELSGQVTESGHRVSKLENQVDAESFRTKDFLTRLNALEAQMAGLGGGRRKTKGRSSLGANKKKEVFFAPRDAFNLAYNDYVKGDYNVAILAFDAFIKEYPDSRLAPQAYYWKGESYYGKADYGLAIDVFNQMVKRYPQSEKVSKSLLKTGFSYIELRNPGKGRGFLEKVIARFPNSNEAALARDTLLSLKNPVR</sequence>
<dbReference type="InterPro" id="IPR014162">
    <property type="entry name" value="CpoB_C"/>
</dbReference>
<dbReference type="GO" id="GO:0051301">
    <property type="term" value="P:cell division"/>
    <property type="evidence" value="ECO:0007669"/>
    <property type="project" value="InterPro"/>
</dbReference>
<dbReference type="InterPro" id="IPR034706">
    <property type="entry name" value="CpoB"/>
</dbReference>
<dbReference type="InterPro" id="IPR019734">
    <property type="entry name" value="TPR_rpt"/>
</dbReference>
<dbReference type="Pfam" id="PF13432">
    <property type="entry name" value="TPR_16"/>
    <property type="match status" value="1"/>
</dbReference>
<dbReference type="NCBIfam" id="TIGR02795">
    <property type="entry name" value="tol_pal_ybgF"/>
    <property type="match status" value="1"/>
</dbReference>
<dbReference type="Gene3D" id="1.25.40.10">
    <property type="entry name" value="Tetratricopeptide repeat domain"/>
    <property type="match status" value="1"/>
</dbReference>
<accession>A0A3B1DTL2</accession>
<dbReference type="InterPro" id="IPR011990">
    <property type="entry name" value="TPR-like_helical_dom_sf"/>
</dbReference>
<dbReference type="SUPFAM" id="SSF48452">
    <property type="entry name" value="TPR-like"/>
    <property type="match status" value="1"/>
</dbReference>
<organism evidence="1">
    <name type="scientific">hydrothermal vent metagenome</name>
    <dbReference type="NCBI Taxonomy" id="652676"/>
    <lineage>
        <taxon>unclassified sequences</taxon>
        <taxon>metagenomes</taxon>
        <taxon>ecological metagenomes</taxon>
    </lineage>
</organism>
<proteinExistence type="inferred from homology"/>
<dbReference type="AlphaFoldDB" id="A0A3B1DTL2"/>
<dbReference type="PROSITE" id="PS50005">
    <property type="entry name" value="TPR"/>
    <property type="match status" value="1"/>
</dbReference>
<gene>
    <name evidence="1" type="ORF">MNBD_NITROSPIRAE01-1833</name>
</gene>
<name>A0A3B1DTL2_9ZZZZ</name>
<evidence type="ECO:0000313" key="1">
    <source>
        <dbReference type="EMBL" id="VAX31977.1"/>
    </source>
</evidence>